<dbReference type="GO" id="GO:0004222">
    <property type="term" value="F:metalloendopeptidase activity"/>
    <property type="evidence" value="ECO:0007669"/>
    <property type="project" value="InterPro"/>
</dbReference>
<dbReference type="PANTHER" id="PTHR43690">
    <property type="entry name" value="NARDILYSIN"/>
    <property type="match status" value="1"/>
</dbReference>
<evidence type="ECO:0000256" key="1">
    <source>
        <dbReference type="ARBA" id="ARBA00001947"/>
    </source>
</evidence>
<evidence type="ECO:0000256" key="6">
    <source>
        <dbReference type="ARBA" id="ARBA00022833"/>
    </source>
</evidence>
<evidence type="ECO:0000256" key="8">
    <source>
        <dbReference type="RuleBase" id="RU004447"/>
    </source>
</evidence>
<dbReference type="GO" id="GO:0006508">
    <property type="term" value="P:proteolysis"/>
    <property type="evidence" value="ECO:0007669"/>
    <property type="project" value="UniProtKB-KW"/>
</dbReference>
<dbReference type="PROSITE" id="PS00143">
    <property type="entry name" value="INSULINASE"/>
    <property type="match status" value="1"/>
</dbReference>
<keyword evidence="3 12" id="KW-0645">Protease</keyword>
<dbReference type="OrthoDB" id="9811314at2"/>
<dbReference type="KEGG" id="blq:L21SP5_03473"/>
<dbReference type="PATRIC" id="fig|1307839.3.peg.3727"/>
<comment type="cofactor">
    <cofactor evidence="1">
        <name>Zn(2+)</name>
        <dbReference type="ChEBI" id="CHEBI:29105"/>
    </cofactor>
</comment>
<dbReference type="PANTHER" id="PTHR43690:SF17">
    <property type="entry name" value="PROTEIN YHJJ"/>
    <property type="match status" value="1"/>
</dbReference>
<dbReference type="InterPro" id="IPR011765">
    <property type="entry name" value="Pept_M16_N"/>
</dbReference>
<evidence type="ECO:0000256" key="7">
    <source>
        <dbReference type="ARBA" id="ARBA00023049"/>
    </source>
</evidence>
<feature type="signal peptide" evidence="9">
    <location>
        <begin position="1"/>
        <end position="20"/>
    </location>
</feature>
<dbReference type="STRING" id="1307839.L21SP5_03473"/>
<dbReference type="GO" id="GO:0046872">
    <property type="term" value="F:metal ion binding"/>
    <property type="evidence" value="ECO:0007669"/>
    <property type="project" value="UniProtKB-KW"/>
</dbReference>
<gene>
    <name evidence="12" type="ORF">L21SP5_03473</name>
</gene>
<dbReference type="InterPro" id="IPR011249">
    <property type="entry name" value="Metalloenz_LuxS/M16"/>
</dbReference>
<proteinExistence type="inferred from homology"/>
<evidence type="ECO:0000256" key="4">
    <source>
        <dbReference type="ARBA" id="ARBA00022723"/>
    </source>
</evidence>
<keyword evidence="5" id="KW-0378">Hydrolase</keyword>
<dbReference type="EMBL" id="CP013118">
    <property type="protein sequence ID" value="ALO17084.1"/>
    <property type="molecule type" value="Genomic_DNA"/>
</dbReference>
<name>A0A0S2I564_9BACT</name>
<dbReference type="Gene3D" id="3.30.830.10">
    <property type="entry name" value="Metalloenzyme, LuxS/M16 peptidase-like"/>
    <property type="match status" value="4"/>
</dbReference>
<organism evidence="12 13">
    <name type="scientific">Salinivirga cyanobacteriivorans</name>
    <dbReference type="NCBI Taxonomy" id="1307839"/>
    <lineage>
        <taxon>Bacteria</taxon>
        <taxon>Pseudomonadati</taxon>
        <taxon>Bacteroidota</taxon>
        <taxon>Bacteroidia</taxon>
        <taxon>Bacteroidales</taxon>
        <taxon>Salinivirgaceae</taxon>
        <taxon>Salinivirga</taxon>
    </lineage>
</organism>
<evidence type="ECO:0000313" key="13">
    <source>
        <dbReference type="Proteomes" id="UP000064893"/>
    </source>
</evidence>
<evidence type="ECO:0000256" key="2">
    <source>
        <dbReference type="ARBA" id="ARBA00007261"/>
    </source>
</evidence>
<keyword evidence="9" id="KW-0732">Signal</keyword>
<dbReference type="SUPFAM" id="SSF63411">
    <property type="entry name" value="LuxS/MPP-like metallohydrolase"/>
    <property type="match status" value="4"/>
</dbReference>
<dbReference type="Pfam" id="PF05193">
    <property type="entry name" value="Peptidase_M16_C"/>
    <property type="match status" value="1"/>
</dbReference>
<feature type="domain" description="Peptidase M16 N-terminal" evidence="10">
    <location>
        <begin position="594"/>
        <end position="680"/>
    </location>
</feature>
<dbReference type="Pfam" id="PF00675">
    <property type="entry name" value="Peptidase_M16"/>
    <property type="match status" value="2"/>
</dbReference>
<dbReference type="InterPro" id="IPR050626">
    <property type="entry name" value="Peptidase_M16"/>
</dbReference>
<keyword evidence="4" id="KW-0479">Metal-binding</keyword>
<evidence type="ECO:0000259" key="11">
    <source>
        <dbReference type="Pfam" id="PF05193"/>
    </source>
</evidence>
<evidence type="ECO:0000256" key="9">
    <source>
        <dbReference type="SAM" id="SignalP"/>
    </source>
</evidence>
<evidence type="ECO:0000313" key="12">
    <source>
        <dbReference type="EMBL" id="ALO17084.1"/>
    </source>
</evidence>
<protein>
    <submittedName>
        <fullName evidence="12">Protease3</fullName>
    </submittedName>
</protein>
<reference evidence="12 13" key="1">
    <citation type="submission" date="2015-11" db="EMBL/GenBank/DDBJ databases">
        <title>Description and complete genome sequence of a novel strain predominating in hypersaline microbial mats and representing a new family of the Bacteriodetes phylum.</title>
        <authorList>
            <person name="Spring S."/>
            <person name="Bunk B."/>
            <person name="Sproer C."/>
            <person name="Klenk H.-P."/>
        </authorList>
    </citation>
    <scope>NUCLEOTIDE SEQUENCE [LARGE SCALE GENOMIC DNA]</scope>
    <source>
        <strain evidence="12 13">L21-Spi-D4</strain>
    </source>
</reference>
<dbReference type="RefSeq" id="WP_057954410.1">
    <property type="nucleotide sequence ID" value="NZ_CP013118.1"/>
</dbReference>
<comment type="similarity">
    <text evidence="2 8">Belongs to the peptidase M16 family.</text>
</comment>
<dbReference type="InterPro" id="IPR001431">
    <property type="entry name" value="Pept_M16_Zn_BS"/>
</dbReference>
<evidence type="ECO:0000256" key="3">
    <source>
        <dbReference type="ARBA" id="ARBA00022670"/>
    </source>
</evidence>
<accession>A0A0S2I564</accession>
<dbReference type="Proteomes" id="UP000064893">
    <property type="component" value="Chromosome"/>
</dbReference>
<feature type="domain" description="Peptidase M16 C-terminal" evidence="11">
    <location>
        <begin position="267"/>
        <end position="434"/>
    </location>
</feature>
<feature type="domain" description="Peptidase M16 N-terminal" evidence="10">
    <location>
        <begin position="65"/>
        <end position="109"/>
    </location>
</feature>
<keyword evidence="6" id="KW-0862">Zinc</keyword>
<sequence precursor="true">MYKIKMIVIATIGMFLMGCAGNGEKHEVIQKEDSNGYAYKEVTNDPYHARVYTLDNGLKVYLSVNRDEPRVQTYIGVKAGSSYDPAETTGLAHYLEHMMFKGTGKIGALDWETEKAMIEEISELYEQHKATDDDNEKKAIYAKIDSISYQAAKMVAANEYDKLMSTLGAKGTNAYTSNERTVYMNDIPANELEKWLMVESERFSQLVLRLFHTELETVYEEFNMGQDQDGRQAYQALYKNLFPGHVYGEQSTIGKPEHLKNPSMVNIHNYFDTYYVPNNMAIAMVGDIDMDETIKMVDEHFGKLEKNPVEPINHGKADPIKGIVRDTVSGPQPASVRVAFRFDGVKSDDRKYVSLIDHILSNRTAGLIDLNLVQEQKVQMAASYSSFLQDYGTHVFYGMPRSEQSLQEVADLMLAELDKIKSGDFDDWLLEACIKDMKVSKIRKLEGKWRAHDFIDAFTNDFAWENYITFIEDLEKITKEDLVKFANENYGDDYVVIYKEQGPRTAAVKVDKPEITSLELNRDVQSDFFQKVTSEPAKRLDPMFIDFDKRIDHAEVTNGVKLSYIENKTNELFRMQYIIPMGKNHNNMIPLAVEYLEYLGTEKYTPAEFKKELFKYGLSFGVYASSEDAYVYISGLEESLDKGVELLEHMIANAKPDQEAYDKYVQKILKDRSNAKEDKNSILWNGMLNYGLYGEESSFTNIIPEEKLKNIAPQALTDLVKDLYSYKHEIFYYGSRPTKELTALLAEKHQIPEELKPVPEPTDYAVREVDQNEVYFVDYDMIQSNILLLSKDQQFDKELMPYARMFNEFYGSGLSSIVFQEIREAKALAYSAFSAFTTPSKQDDDHLIYGFVGTQPDKIKIATNALMGLMDEMPEAQKQFESAREAILKKIESERITKDQIYWTYRRNNKRGIDHDFRKDVYQKVQNMSLEEFKDFFNNHISGKNYTYMVMGDRESVDMNILAQIGTVKELTLEELFNY</sequence>
<keyword evidence="7" id="KW-0482">Metalloprotease</keyword>
<keyword evidence="13" id="KW-1185">Reference proteome</keyword>
<dbReference type="PROSITE" id="PS51257">
    <property type="entry name" value="PROKAR_LIPOPROTEIN"/>
    <property type="match status" value="1"/>
</dbReference>
<evidence type="ECO:0000259" key="10">
    <source>
        <dbReference type="Pfam" id="PF00675"/>
    </source>
</evidence>
<evidence type="ECO:0000256" key="5">
    <source>
        <dbReference type="ARBA" id="ARBA00022801"/>
    </source>
</evidence>
<feature type="chain" id="PRO_5006599527" evidence="9">
    <location>
        <begin position="21"/>
        <end position="979"/>
    </location>
</feature>
<dbReference type="AlphaFoldDB" id="A0A0S2I564"/>
<dbReference type="InterPro" id="IPR007863">
    <property type="entry name" value="Peptidase_M16_C"/>
</dbReference>